<comment type="caution">
    <text evidence="1">The sequence shown here is derived from an EMBL/GenBank/DDBJ whole genome shotgun (WGS) entry which is preliminary data.</text>
</comment>
<gene>
    <name evidence="1" type="ORF">ACFQ24_21680</name>
</gene>
<evidence type="ECO:0000313" key="1">
    <source>
        <dbReference type="EMBL" id="MFD1107488.1"/>
    </source>
</evidence>
<keyword evidence="2" id="KW-1185">Reference proteome</keyword>
<dbReference type="Gene3D" id="3.30.2000.30">
    <property type="match status" value="1"/>
</dbReference>
<dbReference type="Proteomes" id="UP001597203">
    <property type="component" value="Unassembled WGS sequence"/>
</dbReference>
<dbReference type="Pfam" id="PF11367">
    <property type="entry name" value="Tail_completion_gp17"/>
    <property type="match status" value="1"/>
</dbReference>
<organism evidence="1 2">
    <name type="scientific">Sphingobium olei</name>
    <dbReference type="NCBI Taxonomy" id="420955"/>
    <lineage>
        <taxon>Bacteria</taxon>
        <taxon>Pseudomonadati</taxon>
        <taxon>Pseudomonadota</taxon>
        <taxon>Alphaproteobacteria</taxon>
        <taxon>Sphingomonadales</taxon>
        <taxon>Sphingomonadaceae</taxon>
        <taxon>Sphingobium</taxon>
    </lineage>
</organism>
<dbReference type="InterPro" id="IPR053745">
    <property type="entry name" value="Viral_Tail_Comp_sf"/>
</dbReference>
<dbReference type="RefSeq" id="WP_380915083.1">
    <property type="nucleotide sequence ID" value="NZ_JBHTLS010000135.1"/>
</dbReference>
<protein>
    <submittedName>
        <fullName evidence="1">DUF3168 domain-containing protein</fullName>
    </submittedName>
</protein>
<sequence>MSAEVGVRGAVIAALRGDAALMALVNGVHDGEPGRAAVPYAFAGECIGSDWGGKDVEGRELRLTVGLVVAGDATDALGAMIVRVEAAMAVIPPADGWRVVSARLARSRVARAGPGPAGGWRAVVDYRLRSVREG</sequence>
<proteinExistence type="predicted"/>
<evidence type="ECO:0000313" key="2">
    <source>
        <dbReference type="Proteomes" id="UP001597203"/>
    </source>
</evidence>
<dbReference type="InterPro" id="IPR021508">
    <property type="entry name" value="Gp17-like"/>
</dbReference>
<name>A0ABW3P992_9SPHN</name>
<reference evidence="2" key="1">
    <citation type="journal article" date="2019" name="Int. J. Syst. Evol. Microbiol.">
        <title>The Global Catalogue of Microorganisms (GCM) 10K type strain sequencing project: providing services to taxonomists for standard genome sequencing and annotation.</title>
        <authorList>
            <consortium name="The Broad Institute Genomics Platform"/>
            <consortium name="The Broad Institute Genome Sequencing Center for Infectious Disease"/>
            <person name="Wu L."/>
            <person name="Ma J."/>
        </authorList>
    </citation>
    <scope>NUCLEOTIDE SEQUENCE [LARGE SCALE GENOMIC DNA]</scope>
    <source>
        <strain evidence="2">CCUG 54329</strain>
    </source>
</reference>
<accession>A0ABW3P992</accession>
<dbReference type="EMBL" id="JBHTLS010000135">
    <property type="protein sequence ID" value="MFD1107488.1"/>
    <property type="molecule type" value="Genomic_DNA"/>
</dbReference>